<dbReference type="CDD" id="cd01670">
    <property type="entry name" value="Death"/>
    <property type="match status" value="1"/>
</dbReference>
<dbReference type="AlphaFoldDB" id="A0A9D4J6Z8"/>
<name>A0A9D4J6Z8_DREPO</name>
<reference evidence="3" key="1">
    <citation type="journal article" date="2019" name="bioRxiv">
        <title>The Genome of the Zebra Mussel, Dreissena polymorpha: A Resource for Invasive Species Research.</title>
        <authorList>
            <person name="McCartney M.A."/>
            <person name="Auch B."/>
            <person name="Kono T."/>
            <person name="Mallez S."/>
            <person name="Zhang Y."/>
            <person name="Obille A."/>
            <person name="Becker A."/>
            <person name="Abrahante J.E."/>
            <person name="Garbe J."/>
            <person name="Badalamenti J.P."/>
            <person name="Herman A."/>
            <person name="Mangelson H."/>
            <person name="Liachko I."/>
            <person name="Sullivan S."/>
            <person name="Sone E.D."/>
            <person name="Koren S."/>
            <person name="Silverstein K.A.T."/>
            <person name="Beckman K.B."/>
            <person name="Gohl D.M."/>
        </authorList>
    </citation>
    <scope>NUCLEOTIDE SEQUENCE</scope>
    <source>
        <strain evidence="3">Duluth1</strain>
        <tissue evidence="3">Whole animal</tissue>
    </source>
</reference>
<dbReference type="SUPFAM" id="SSF47986">
    <property type="entry name" value="DEATH domain"/>
    <property type="match status" value="1"/>
</dbReference>
<dbReference type="InterPro" id="IPR000488">
    <property type="entry name" value="Death_dom"/>
</dbReference>
<evidence type="ECO:0000313" key="4">
    <source>
        <dbReference type="Proteomes" id="UP000828390"/>
    </source>
</evidence>
<protein>
    <recommendedName>
        <fullName evidence="2">Death domain-containing protein</fullName>
    </recommendedName>
</protein>
<feature type="domain" description="Death" evidence="2">
    <location>
        <begin position="519"/>
        <end position="587"/>
    </location>
</feature>
<organism evidence="3 4">
    <name type="scientific">Dreissena polymorpha</name>
    <name type="common">Zebra mussel</name>
    <name type="synonym">Mytilus polymorpha</name>
    <dbReference type="NCBI Taxonomy" id="45954"/>
    <lineage>
        <taxon>Eukaryota</taxon>
        <taxon>Metazoa</taxon>
        <taxon>Spiralia</taxon>
        <taxon>Lophotrochozoa</taxon>
        <taxon>Mollusca</taxon>
        <taxon>Bivalvia</taxon>
        <taxon>Autobranchia</taxon>
        <taxon>Heteroconchia</taxon>
        <taxon>Euheterodonta</taxon>
        <taxon>Imparidentia</taxon>
        <taxon>Neoheterodontei</taxon>
        <taxon>Myida</taxon>
        <taxon>Dreissenoidea</taxon>
        <taxon>Dreissenidae</taxon>
        <taxon>Dreissena</taxon>
    </lineage>
</organism>
<comment type="caution">
    <text evidence="3">The sequence shown here is derived from an EMBL/GenBank/DDBJ whole genome shotgun (WGS) entry which is preliminary data.</text>
</comment>
<dbReference type="InterPro" id="IPR011029">
    <property type="entry name" value="DEATH-like_dom_sf"/>
</dbReference>
<dbReference type="Gene3D" id="1.10.533.10">
    <property type="entry name" value="Death Domain, Fas"/>
    <property type="match status" value="1"/>
</dbReference>
<dbReference type="Pfam" id="PF16095">
    <property type="entry name" value="COR-A"/>
    <property type="match status" value="1"/>
</dbReference>
<accession>A0A9D4J6Z8</accession>
<evidence type="ECO:0000256" key="1">
    <source>
        <dbReference type="ARBA" id="ARBA00022737"/>
    </source>
</evidence>
<dbReference type="EMBL" id="JAIWYP010000007">
    <property type="protein sequence ID" value="KAH3798364.1"/>
    <property type="molecule type" value="Genomic_DNA"/>
</dbReference>
<sequence length="627" mass="73201">MDMTKSLDEPVNEDEISGHWCGLMKDCTYLDVFKFWLNSIHMNSGYKSMTGAICPTVILVGTRKDEMSGNDKEKEIQKDNYFDKALGSFERSSVLHHIHSKKFLVNNLSREDRVFHEIRREIKLLAEKQDYWGEKCPVQWIQMEQSVDKLRDKGEQLLQMSDIKTANRSLIHPLPEQELVAFLDMQHRHGNLLYFNTDQLKNLVVLAPQWIIKVFKRFITHTPDKNPLYLEHWRTYENNAILKPEVFNEIMDRSSDDIKQKRDHVMHYMEHLDVMAKPLKFEDDVAPTNLQKPQQDTVDLAVNVNPEFLDFHIVPCRLRKQPPPIEQFTSPEQCKKTPVLCFVFVHNFMPPSFFHRLIAMCIRTWPISTQDNTKVLYNGLAAFDINETYVLTIWYKDHIIYARITSCKKDIKSGLNFEKCQEVRLILRQSLLKFAGQSLEDPWTNTAFEEHIQCPDMKKTLYNRGMFRVTSFMYFSEFACTACPNRHAIGRYEALNDWYKDALDRFNNGNCDGSLKPVEESDLLKVSEVIGNGFWLLGIQLGLTDAAMNKLYEKWGKDRRTFVFKFLVKWRNRNGEKATLKSLNIALHAAHVNLPNDKNTEQAFPVLSQPHPCASTSKSAKPRCWLF</sequence>
<dbReference type="Proteomes" id="UP000828390">
    <property type="component" value="Unassembled WGS sequence"/>
</dbReference>
<evidence type="ECO:0000259" key="2">
    <source>
        <dbReference type="PROSITE" id="PS50017"/>
    </source>
</evidence>
<keyword evidence="4" id="KW-1185">Reference proteome</keyword>
<proteinExistence type="predicted"/>
<evidence type="ECO:0000313" key="3">
    <source>
        <dbReference type="EMBL" id="KAH3798364.1"/>
    </source>
</evidence>
<dbReference type="Gene3D" id="1.10.10.10">
    <property type="entry name" value="Winged helix-like DNA-binding domain superfamily/Winged helix DNA-binding domain"/>
    <property type="match status" value="1"/>
</dbReference>
<keyword evidence="1" id="KW-0677">Repeat</keyword>
<dbReference type="InterPro" id="IPR032171">
    <property type="entry name" value="COR-A"/>
</dbReference>
<reference evidence="3" key="2">
    <citation type="submission" date="2020-11" db="EMBL/GenBank/DDBJ databases">
        <authorList>
            <person name="McCartney M.A."/>
            <person name="Auch B."/>
            <person name="Kono T."/>
            <person name="Mallez S."/>
            <person name="Becker A."/>
            <person name="Gohl D.M."/>
            <person name="Silverstein K.A.T."/>
            <person name="Koren S."/>
            <person name="Bechman K.B."/>
            <person name="Herman A."/>
            <person name="Abrahante J.E."/>
            <person name="Garbe J."/>
        </authorList>
    </citation>
    <scope>NUCLEOTIDE SEQUENCE</scope>
    <source>
        <strain evidence="3">Duluth1</strain>
        <tissue evidence="3">Whole animal</tissue>
    </source>
</reference>
<dbReference type="GO" id="GO:0007165">
    <property type="term" value="P:signal transduction"/>
    <property type="evidence" value="ECO:0007669"/>
    <property type="project" value="InterPro"/>
</dbReference>
<dbReference type="PROSITE" id="PS50017">
    <property type="entry name" value="DEATH_DOMAIN"/>
    <property type="match status" value="1"/>
</dbReference>
<gene>
    <name evidence="3" type="ORF">DPMN_151963</name>
</gene>
<dbReference type="InterPro" id="IPR036388">
    <property type="entry name" value="WH-like_DNA-bd_sf"/>
</dbReference>